<evidence type="ECO:0000313" key="1">
    <source>
        <dbReference type="EMBL" id="SVD33093.1"/>
    </source>
</evidence>
<protein>
    <recommendedName>
        <fullName evidence="2">PI3K/PI4K catalytic domain-containing protein</fullName>
    </recommendedName>
</protein>
<accession>A0A382UFP4</accession>
<name>A0A382UFP4_9ZZZZ</name>
<reference evidence="1" key="1">
    <citation type="submission" date="2018-05" db="EMBL/GenBank/DDBJ databases">
        <authorList>
            <person name="Lanie J.A."/>
            <person name="Ng W.-L."/>
            <person name="Kazmierczak K.M."/>
            <person name="Andrzejewski T.M."/>
            <person name="Davidsen T.M."/>
            <person name="Wayne K.J."/>
            <person name="Tettelin H."/>
            <person name="Glass J.I."/>
            <person name="Rusch D."/>
            <person name="Podicherti R."/>
            <person name="Tsui H.-C.T."/>
            <person name="Winkler M.E."/>
        </authorList>
    </citation>
    <scope>NUCLEOTIDE SEQUENCE</scope>
</reference>
<feature type="non-terminal residue" evidence="1">
    <location>
        <position position="1"/>
    </location>
</feature>
<dbReference type="AlphaFoldDB" id="A0A382UFP4"/>
<organism evidence="1">
    <name type="scientific">marine metagenome</name>
    <dbReference type="NCBI Taxonomy" id="408172"/>
    <lineage>
        <taxon>unclassified sequences</taxon>
        <taxon>metagenomes</taxon>
        <taxon>ecological metagenomes</taxon>
    </lineage>
</organism>
<gene>
    <name evidence="1" type="ORF">METZ01_LOCUS385947</name>
</gene>
<feature type="non-terminal residue" evidence="1">
    <location>
        <position position="108"/>
    </location>
</feature>
<dbReference type="EMBL" id="UINC01143900">
    <property type="protein sequence ID" value="SVD33093.1"/>
    <property type="molecule type" value="Genomic_DNA"/>
</dbReference>
<evidence type="ECO:0008006" key="2">
    <source>
        <dbReference type="Google" id="ProtNLM"/>
    </source>
</evidence>
<proteinExistence type="predicted"/>
<sequence>VGSNHTFLIEVNLQGECLEAVYKPTKGEKPLWDFPSGTLAKREVAAYLISEALGWGLVPPTVLRDGPYGLGSVQLFVDFAPDGHYFNFTDIEKEICRSVAAFDYVINN</sequence>